<reference evidence="2" key="1">
    <citation type="submission" date="2020-03" db="EMBL/GenBank/DDBJ databases">
        <title>The deep terrestrial virosphere.</title>
        <authorList>
            <person name="Holmfeldt K."/>
            <person name="Nilsson E."/>
            <person name="Simone D."/>
            <person name="Lopez-Fernandez M."/>
            <person name="Wu X."/>
            <person name="de Brujin I."/>
            <person name="Lundin D."/>
            <person name="Andersson A."/>
            <person name="Bertilsson S."/>
            <person name="Dopson M."/>
        </authorList>
    </citation>
    <scope>NUCLEOTIDE SEQUENCE</scope>
    <source>
        <strain evidence="2">MM415A00550</strain>
        <strain evidence="1">MM415B00794</strain>
    </source>
</reference>
<dbReference type="AlphaFoldDB" id="A0A6M3KIB6"/>
<evidence type="ECO:0008006" key="3">
    <source>
        <dbReference type="Google" id="ProtNLM"/>
    </source>
</evidence>
<gene>
    <name evidence="2" type="ORF">MM415A00550_0023</name>
    <name evidence="1" type="ORF">MM415B00794_0035</name>
</gene>
<protein>
    <recommendedName>
        <fullName evidence="3">Tail fiber protein</fullName>
    </recommendedName>
</protein>
<evidence type="ECO:0000313" key="2">
    <source>
        <dbReference type="EMBL" id="QJA81391.1"/>
    </source>
</evidence>
<dbReference type="EMBL" id="MT142457">
    <property type="protein sequence ID" value="QJA81391.1"/>
    <property type="molecule type" value="Genomic_DNA"/>
</dbReference>
<proteinExistence type="predicted"/>
<evidence type="ECO:0000313" key="1">
    <source>
        <dbReference type="EMBL" id="QJA62379.1"/>
    </source>
</evidence>
<organism evidence="2">
    <name type="scientific">viral metagenome</name>
    <dbReference type="NCBI Taxonomy" id="1070528"/>
    <lineage>
        <taxon>unclassified sequences</taxon>
        <taxon>metagenomes</taxon>
        <taxon>organismal metagenomes</taxon>
    </lineage>
</organism>
<name>A0A6M3KIB6_9ZZZZ</name>
<sequence>MSKTIDAIVTDVRLGLLDSVEIGITNDFTDDQIKSIVDDVLVEVSDVSPYQVVETAITLANSKVLDISGIDDLLEIDRVEYPVGSSPRDYHNFDLIDNETIELDMDSAFSNTGTSDTLTGTVTFTSGSATVTGSSTLFTTELAAGNFIKPSGGTRWYRVYSIASATSLTLEETVKAADTGADTVNKTQYRDYVARIYCNKLHLLTISSSTLNPKEESVTIKGGVAKAASVWMQTARDRLVEAVTRIADVNTAIDNMSARVTQALADLTSGRAEIDDERANATTAIDSMTARIDEAIADLAAGRTYINKITIGGNPQNDYNNMAARELQNANTALGQARGYLGESTTSSRFRESAATELQSANTYLGQAGGYVRELTSQINVGRAIIGLQGIVDRLNAEYRNSLKAIVKRKVSRIYPRS</sequence>
<accession>A0A6M3KIB6</accession>
<dbReference type="EMBL" id="MT141469">
    <property type="protein sequence ID" value="QJA62379.1"/>
    <property type="molecule type" value="Genomic_DNA"/>
</dbReference>